<evidence type="ECO:0000313" key="2">
    <source>
        <dbReference type="EMBL" id="SUK38626.1"/>
    </source>
</evidence>
<feature type="domain" description="Methyltransferase" evidence="1">
    <location>
        <begin position="20"/>
        <end position="84"/>
    </location>
</feature>
<dbReference type="GO" id="GO:0043770">
    <property type="term" value="F:demethylmenaquinone methyltransferase activity"/>
    <property type="evidence" value="ECO:0007669"/>
    <property type="project" value="UniProtKB-EC"/>
</dbReference>
<dbReference type="EMBL" id="UHAQ01000002">
    <property type="protein sequence ID" value="SUK38626.1"/>
    <property type="molecule type" value="Genomic_DNA"/>
</dbReference>
<dbReference type="InterPro" id="IPR025714">
    <property type="entry name" value="Methyltranfer_dom"/>
</dbReference>
<keyword evidence="2" id="KW-0808">Transferase</keyword>
<organism evidence="2 3">
    <name type="scientific">Staphylococcus aureus</name>
    <dbReference type="NCBI Taxonomy" id="1280"/>
    <lineage>
        <taxon>Bacteria</taxon>
        <taxon>Bacillati</taxon>
        <taxon>Bacillota</taxon>
        <taxon>Bacilli</taxon>
        <taxon>Bacillales</taxon>
        <taxon>Staphylococcaceae</taxon>
        <taxon>Staphylococcus</taxon>
    </lineage>
</organism>
<evidence type="ECO:0000313" key="3">
    <source>
        <dbReference type="Proteomes" id="UP000254502"/>
    </source>
</evidence>
<sequence>MFMQNRNDFIEKLLDRAQIEEGMRVLDIGCATGEVTQLIAKRVGANGEVVGVDVNESLLKIANENNQYNNVSYQYSDIYQLPENYGAF</sequence>
<protein>
    <submittedName>
        <fullName evidence="2">S-adenosylmethionine-dependent methyltransferase, putative</fullName>
        <ecNumber evidence="2">2.1.1.163</ecNumber>
    </submittedName>
</protein>
<dbReference type="Gene3D" id="3.40.50.150">
    <property type="entry name" value="Vaccinia Virus protein VP39"/>
    <property type="match status" value="1"/>
</dbReference>
<dbReference type="InterPro" id="IPR029063">
    <property type="entry name" value="SAM-dependent_MTases_sf"/>
</dbReference>
<dbReference type="SUPFAM" id="SSF53335">
    <property type="entry name" value="S-adenosyl-L-methionine-dependent methyltransferases"/>
    <property type="match status" value="1"/>
</dbReference>
<dbReference type="Proteomes" id="UP000254502">
    <property type="component" value="Unassembled WGS sequence"/>
</dbReference>
<keyword evidence="2" id="KW-0489">Methyltransferase</keyword>
<name>A0A380DNL6_STAAU</name>
<gene>
    <name evidence="2" type="primary">ubiE_2</name>
    <name evidence="2" type="ORF">NCTC5664_00876</name>
</gene>
<dbReference type="CDD" id="cd02440">
    <property type="entry name" value="AdoMet_MTases"/>
    <property type="match status" value="1"/>
</dbReference>
<proteinExistence type="predicted"/>
<dbReference type="PANTHER" id="PTHR43861">
    <property type="entry name" value="TRANS-ACONITATE 2-METHYLTRANSFERASE-RELATED"/>
    <property type="match status" value="1"/>
</dbReference>
<dbReference type="EC" id="2.1.1.163" evidence="2"/>
<reference evidence="2 3" key="1">
    <citation type="submission" date="2018-06" db="EMBL/GenBank/DDBJ databases">
        <authorList>
            <consortium name="Pathogen Informatics"/>
            <person name="Doyle S."/>
        </authorList>
    </citation>
    <scope>NUCLEOTIDE SEQUENCE [LARGE SCALE GENOMIC DNA]</scope>
    <source>
        <strain evidence="2 3">NCTC5664</strain>
    </source>
</reference>
<dbReference type="GO" id="GO:0032259">
    <property type="term" value="P:methylation"/>
    <property type="evidence" value="ECO:0007669"/>
    <property type="project" value="UniProtKB-KW"/>
</dbReference>
<accession>A0A380DNL6</accession>
<dbReference type="Pfam" id="PF13847">
    <property type="entry name" value="Methyltransf_31"/>
    <property type="match status" value="1"/>
</dbReference>
<dbReference type="AlphaFoldDB" id="A0A380DNL6"/>
<evidence type="ECO:0000259" key="1">
    <source>
        <dbReference type="Pfam" id="PF13847"/>
    </source>
</evidence>